<dbReference type="InterPro" id="IPR019405">
    <property type="entry name" value="Lactonase_7-beta_prop"/>
</dbReference>
<reference evidence="3 4" key="1">
    <citation type="submission" date="2015-01" db="EMBL/GenBank/DDBJ databases">
        <title>Draft genome of Vibrio mytili type strain CAIM 528.</title>
        <authorList>
            <person name="Gonzalez-Castillo A."/>
            <person name="Gomez-Gil B."/>
            <person name="Enciso-Ibarra J."/>
        </authorList>
    </citation>
    <scope>NUCLEOTIDE SEQUENCE [LARGE SCALE GENOMIC DNA]</scope>
    <source>
        <strain evidence="3 4">CAIM 528</strain>
    </source>
</reference>
<evidence type="ECO:0000313" key="4">
    <source>
        <dbReference type="Proteomes" id="UP000031977"/>
    </source>
</evidence>
<dbReference type="STRING" id="50718.SU60_00845"/>
<proteinExistence type="inferred from homology"/>
<dbReference type="OrthoDB" id="9790815at2"/>
<dbReference type="InterPro" id="IPR011048">
    <property type="entry name" value="Haem_d1_sf"/>
</dbReference>
<name>A0A0C3IDF8_9VIBR</name>
<evidence type="ECO:0000256" key="1">
    <source>
        <dbReference type="ARBA" id="ARBA00005564"/>
    </source>
</evidence>
<dbReference type="Pfam" id="PF10282">
    <property type="entry name" value="Lactonase"/>
    <property type="match status" value="1"/>
</dbReference>
<dbReference type="PANTHER" id="PTHR30344">
    <property type="entry name" value="6-PHOSPHOGLUCONOLACTONASE-RELATED"/>
    <property type="match status" value="1"/>
</dbReference>
<dbReference type="AlphaFoldDB" id="A0A0C3IDF8"/>
<dbReference type="GO" id="GO:0017057">
    <property type="term" value="F:6-phosphogluconolactonase activity"/>
    <property type="evidence" value="ECO:0007669"/>
    <property type="project" value="TreeGrafter"/>
</dbReference>
<keyword evidence="4" id="KW-1185">Reference proteome</keyword>
<dbReference type="Gene3D" id="2.130.10.10">
    <property type="entry name" value="YVTN repeat-like/Quinoprotein amine dehydrogenase"/>
    <property type="match status" value="1"/>
</dbReference>
<accession>A0A0C3IDF8</accession>
<keyword evidence="2" id="KW-0119">Carbohydrate metabolism</keyword>
<dbReference type="PANTHER" id="PTHR30344:SF1">
    <property type="entry name" value="6-PHOSPHOGLUCONOLACTONASE"/>
    <property type="match status" value="1"/>
</dbReference>
<dbReference type="EMBL" id="JXOK01000004">
    <property type="protein sequence ID" value="KIN12382.1"/>
    <property type="molecule type" value="Genomic_DNA"/>
</dbReference>
<sequence>MKRFIYLSNAESGTISRYQQQGKQLIHLGNTDVGNLVMPMVVSRDGHYLYAALHQAPYCIVRLAIDPKSGDLTELDRTPQAVSMVNLDVDHNSHWLLSASFDHNMATLNRLEDDGSLGAKNITIPLEGHCHAFNISPDNQWLVATEFGQDRVNVYRHVDDSDHQAALVHQYSFARESGPRHLVFSACGQFIYVLCEMIASVNVFAFDSETGAMTLIDEVEAAPLEMLGLEKGLPPEKRVVPDVPRTWAADIQLSADGRYLYVSERTTSIISRLEITANDPVPRYSGYDHVVTQPRSFALTHDGQYLLASGELSDHLALYQIDAQTGQLNELDRAPCGANPAWVSVVDFP</sequence>
<comment type="similarity">
    <text evidence="1">Belongs to the cycloisomerase 2 family.</text>
</comment>
<dbReference type="GO" id="GO:0006006">
    <property type="term" value="P:glucose metabolic process"/>
    <property type="evidence" value="ECO:0007669"/>
    <property type="project" value="UniProtKB-KW"/>
</dbReference>
<comment type="caution">
    <text evidence="3">The sequence shown here is derived from an EMBL/GenBank/DDBJ whole genome shotgun (WGS) entry which is preliminary data.</text>
</comment>
<gene>
    <name evidence="3" type="ORF">SU60_00845</name>
</gene>
<dbReference type="InterPro" id="IPR015943">
    <property type="entry name" value="WD40/YVTN_repeat-like_dom_sf"/>
</dbReference>
<dbReference type="SUPFAM" id="SSF51004">
    <property type="entry name" value="C-terminal (heme d1) domain of cytochrome cd1-nitrite reductase"/>
    <property type="match status" value="1"/>
</dbReference>
<organism evidence="3 4">
    <name type="scientific">Vibrio mytili</name>
    <dbReference type="NCBI Taxonomy" id="50718"/>
    <lineage>
        <taxon>Bacteria</taxon>
        <taxon>Pseudomonadati</taxon>
        <taxon>Pseudomonadota</taxon>
        <taxon>Gammaproteobacteria</taxon>
        <taxon>Vibrionales</taxon>
        <taxon>Vibrionaceae</taxon>
        <taxon>Vibrio</taxon>
    </lineage>
</organism>
<protein>
    <recommendedName>
        <fullName evidence="5">6-phosphogluconolactonase</fullName>
    </recommendedName>
</protein>
<keyword evidence="2" id="KW-0313">Glucose metabolism</keyword>
<dbReference type="InterPro" id="IPR050282">
    <property type="entry name" value="Cycloisomerase_2"/>
</dbReference>
<dbReference type="Proteomes" id="UP000031977">
    <property type="component" value="Unassembled WGS sequence"/>
</dbReference>
<evidence type="ECO:0008006" key="5">
    <source>
        <dbReference type="Google" id="ProtNLM"/>
    </source>
</evidence>
<dbReference type="RefSeq" id="WP_041153895.1">
    <property type="nucleotide sequence ID" value="NZ_CBCRVP010000010.1"/>
</dbReference>
<dbReference type="GO" id="GO:0005829">
    <property type="term" value="C:cytosol"/>
    <property type="evidence" value="ECO:0007669"/>
    <property type="project" value="TreeGrafter"/>
</dbReference>
<evidence type="ECO:0000313" key="3">
    <source>
        <dbReference type="EMBL" id="KIN12382.1"/>
    </source>
</evidence>
<evidence type="ECO:0000256" key="2">
    <source>
        <dbReference type="ARBA" id="ARBA00022526"/>
    </source>
</evidence>